<dbReference type="Gene3D" id="3.30.530.20">
    <property type="match status" value="1"/>
</dbReference>
<reference evidence="1 2" key="1">
    <citation type="submission" date="2018-09" db="EMBL/GenBank/DDBJ databases">
        <title>Insights into the microbiota of Asian seabass (Lates calcarifer) with tenacibaculosis symptoms and description of sp. nov. Tenacibaculum singaporense.</title>
        <authorList>
            <person name="Miyake S."/>
            <person name="Soh M."/>
            <person name="Azman M.N."/>
            <person name="Ngoh S.Y."/>
            <person name="Orban L."/>
        </authorList>
    </citation>
    <scope>NUCLEOTIDE SEQUENCE [LARGE SCALE GENOMIC DNA]</scope>
    <source>
        <strain evidence="1 2">DSM 106434</strain>
    </source>
</reference>
<evidence type="ECO:0000313" key="1">
    <source>
        <dbReference type="EMBL" id="AZJ36676.1"/>
    </source>
</evidence>
<dbReference type="KEGG" id="tsig:D6T69_14485"/>
<dbReference type="Proteomes" id="UP000274593">
    <property type="component" value="Chromosome"/>
</dbReference>
<accession>A0A3Q8RPU5</accession>
<dbReference type="SUPFAM" id="SSF55961">
    <property type="entry name" value="Bet v1-like"/>
    <property type="match status" value="1"/>
</dbReference>
<protein>
    <submittedName>
        <fullName evidence="1">SRPBCC domain-containing protein</fullName>
    </submittedName>
</protein>
<name>A0A3Q8RPU5_9FLAO</name>
<dbReference type="RefSeq" id="WP_125068612.1">
    <property type="nucleotide sequence ID" value="NZ_CP032548.1"/>
</dbReference>
<dbReference type="InterPro" id="IPR023393">
    <property type="entry name" value="START-like_dom_sf"/>
</dbReference>
<evidence type="ECO:0000313" key="2">
    <source>
        <dbReference type="Proteomes" id="UP000274593"/>
    </source>
</evidence>
<proteinExistence type="predicted"/>
<sequence length="148" mass="17494">MKEQQEFTIVINATPEKVWKILWGDKTYSQWTAIFSEGSYAKTDWKEGSKVLFLTPDGRGMVSRIKKKITNKYMLFEHLGIIEDHIENLESKEAKEWRGAIEEYVLERVGDNTHLTVKMDVVEEYKDFFLDTWPKAMEKIKELVEKKN</sequence>
<gene>
    <name evidence="1" type="ORF">D6T69_14485</name>
</gene>
<keyword evidence="2" id="KW-1185">Reference proteome</keyword>
<organism evidence="1 2">
    <name type="scientific">Tenacibaculum singaporense</name>
    <dbReference type="NCBI Taxonomy" id="2358479"/>
    <lineage>
        <taxon>Bacteria</taxon>
        <taxon>Pseudomonadati</taxon>
        <taxon>Bacteroidota</taxon>
        <taxon>Flavobacteriia</taxon>
        <taxon>Flavobacteriales</taxon>
        <taxon>Flavobacteriaceae</taxon>
        <taxon>Tenacibaculum</taxon>
    </lineage>
</organism>
<dbReference type="EMBL" id="CP032548">
    <property type="protein sequence ID" value="AZJ36676.1"/>
    <property type="molecule type" value="Genomic_DNA"/>
</dbReference>
<dbReference type="AlphaFoldDB" id="A0A3Q8RPU5"/>